<dbReference type="STRING" id="568899.SAMN05192534_103115"/>
<dbReference type="InterPro" id="IPR016667">
    <property type="entry name" value="Caps_polysacc_synth_CpsB/CapC"/>
</dbReference>
<dbReference type="EC" id="3.1.3.48" evidence="5"/>
<evidence type="ECO:0000256" key="4">
    <source>
        <dbReference type="ARBA" id="ARBA00051722"/>
    </source>
</evidence>
<dbReference type="PANTHER" id="PTHR39181:SF1">
    <property type="entry name" value="TYROSINE-PROTEIN PHOSPHATASE YWQE"/>
    <property type="match status" value="1"/>
</dbReference>
<protein>
    <recommendedName>
        <fullName evidence="5">Tyrosine-protein phosphatase</fullName>
        <ecNumber evidence="5">3.1.3.48</ecNumber>
    </recommendedName>
</protein>
<evidence type="ECO:0000313" key="6">
    <source>
        <dbReference type="EMBL" id="SDH27172.1"/>
    </source>
</evidence>
<evidence type="ECO:0000256" key="5">
    <source>
        <dbReference type="PIRNR" id="PIRNR016557"/>
    </source>
</evidence>
<dbReference type="Gene3D" id="3.20.20.140">
    <property type="entry name" value="Metal-dependent hydrolases"/>
    <property type="match status" value="1"/>
</dbReference>
<evidence type="ECO:0000256" key="1">
    <source>
        <dbReference type="ARBA" id="ARBA00005750"/>
    </source>
</evidence>
<reference evidence="6 7" key="1">
    <citation type="submission" date="2016-10" db="EMBL/GenBank/DDBJ databases">
        <authorList>
            <person name="de Groot N.N."/>
        </authorList>
    </citation>
    <scope>NUCLEOTIDE SEQUENCE [LARGE SCALE GENOMIC DNA]</scope>
    <source>
        <strain evidence="6 7">DSM 21632</strain>
    </source>
</reference>
<dbReference type="GO" id="GO:0030145">
    <property type="term" value="F:manganese ion binding"/>
    <property type="evidence" value="ECO:0007669"/>
    <property type="project" value="UniProtKB-UniRule"/>
</dbReference>
<comment type="similarity">
    <text evidence="1 5">Belongs to the metallo-dependent hydrolases superfamily. CpsB/CapC family.</text>
</comment>
<dbReference type="EMBL" id="FNDK01000003">
    <property type="protein sequence ID" value="SDH27172.1"/>
    <property type="molecule type" value="Genomic_DNA"/>
</dbReference>
<organism evidence="6 7">
    <name type="scientific">Alteribacillus persepolensis</name>
    <dbReference type="NCBI Taxonomy" id="568899"/>
    <lineage>
        <taxon>Bacteria</taxon>
        <taxon>Bacillati</taxon>
        <taxon>Bacillota</taxon>
        <taxon>Bacilli</taxon>
        <taxon>Bacillales</taxon>
        <taxon>Bacillaceae</taxon>
        <taxon>Alteribacillus</taxon>
    </lineage>
</organism>
<dbReference type="RefSeq" id="WP_091271722.1">
    <property type="nucleotide sequence ID" value="NZ_FNDK01000003.1"/>
</dbReference>
<dbReference type="Pfam" id="PF19567">
    <property type="entry name" value="CpsB_CapC"/>
    <property type="match status" value="1"/>
</dbReference>
<dbReference type="PIRSF" id="PIRSF016557">
    <property type="entry name" value="Caps_synth_CpsB"/>
    <property type="match status" value="1"/>
</dbReference>
<dbReference type="InterPro" id="IPR016195">
    <property type="entry name" value="Pol/histidinol_Pase-like"/>
</dbReference>
<keyword evidence="3 5" id="KW-0904">Protein phosphatase</keyword>
<gene>
    <name evidence="6" type="ORF">SAMN05192534_103115</name>
</gene>
<evidence type="ECO:0000256" key="3">
    <source>
        <dbReference type="ARBA" id="ARBA00022912"/>
    </source>
</evidence>
<dbReference type="SUPFAM" id="SSF89550">
    <property type="entry name" value="PHP domain-like"/>
    <property type="match status" value="1"/>
</dbReference>
<dbReference type="AlphaFoldDB" id="A0A1G8B1M7"/>
<name>A0A1G8B1M7_9BACI</name>
<keyword evidence="2 5" id="KW-0378">Hydrolase</keyword>
<dbReference type="PANTHER" id="PTHR39181">
    <property type="entry name" value="TYROSINE-PROTEIN PHOSPHATASE YWQE"/>
    <property type="match status" value="1"/>
</dbReference>
<keyword evidence="7" id="KW-1185">Reference proteome</keyword>
<proteinExistence type="inferred from homology"/>
<sequence>MIDLHSHILPAVDDGPATDEDSLALARAAVEKGIHTVAATPHHRNGAFVNRGDEIAVMVHDFNRMLAAENIPLTVVSGQENRVHSYLAEELQKGDAIPINHSRYVLIEFPSVEVPPYTQQLFFDLQTQGYIPVIVHPERNKTFVEKADVLYHLVKNGALTQVTAHCFSARADKRTKQFAEGLVTRHLAHIIASDAHNTHTRPFNIHEAYRVLEKDIGIEYVEMLKQNAADIVNNKQLRMESPEPLKKRKFLGLF</sequence>
<accession>A0A1G8B1M7</accession>
<dbReference type="GO" id="GO:0004725">
    <property type="term" value="F:protein tyrosine phosphatase activity"/>
    <property type="evidence" value="ECO:0007669"/>
    <property type="project" value="UniProtKB-UniRule"/>
</dbReference>
<evidence type="ECO:0000256" key="2">
    <source>
        <dbReference type="ARBA" id="ARBA00022801"/>
    </source>
</evidence>
<dbReference type="Proteomes" id="UP000199163">
    <property type="component" value="Unassembled WGS sequence"/>
</dbReference>
<dbReference type="OrthoDB" id="9788539at2"/>
<evidence type="ECO:0000313" key="7">
    <source>
        <dbReference type="Proteomes" id="UP000199163"/>
    </source>
</evidence>
<comment type="catalytic activity">
    <reaction evidence="4 5">
        <text>O-phospho-L-tyrosyl-[protein] + H2O = L-tyrosyl-[protein] + phosphate</text>
        <dbReference type="Rhea" id="RHEA:10684"/>
        <dbReference type="Rhea" id="RHEA-COMP:10136"/>
        <dbReference type="Rhea" id="RHEA-COMP:20101"/>
        <dbReference type="ChEBI" id="CHEBI:15377"/>
        <dbReference type="ChEBI" id="CHEBI:43474"/>
        <dbReference type="ChEBI" id="CHEBI:46858"/>
        <dbReference type="ChEBI" id="CHEBI:61978"/>
        <dbReference type="EC" id="3.1.3.48"/>
    </reaction>
</comment>